<proteinExistence type="predicted"/>
<protein>
    <submittedName>
        <fullName evidence="3">Uncharacterized protein</fullName>
    </submittedName>
</protein>
<keyword evidence="2" id="KW-0732">Signal</keyword>
<dbReference type="EMBL" id="HF935285">
    <property type="protein sequence ID" value="CCX06284.1"/>
    <property type="molecule type" value="Genomic_DNA"/>
</dbReference>
<keyword evidence="4" id="KW-1185">Reference proteome</keyword>
<feature type="signal peptide" evidence="2">
    <location>
        <begin position="1"/>
        <end position="16"/>
    </location>
</feature>
<evidence type="ECO:0000256" key="2">
    <source>
        <dbReference type="SAM" id="SignalP"/>
    </source>
</evidence>
<feature type="region of interest" description="Disordered" evidence="1">
    <location>
        <begin position="68"/>
        <end position="88"/>
    </location>
</feature>
<reference evidence="3 4" key="1">
    <citation type="journal article" date="2013" name="PLoS Genet.">
        <title>The genome and development-dependent transcriptomes of Pyronema confluens: a window into fungal evolution.</title>
        <authorList>
            <person name="Traeger S."/>
            <person name="Altegoer F."/>
            <person name="Freitag M."/>
            <person name="Gabaldon T."/>
            <person name="Kempken F."/>
            <person name="Kumar A."/>
            <person name="Marcet-Houben M."/>
            <person name="Poggeler S."/>
            <person name="Stajich J.E."/>
            <person name="Nowrousian M."/>
        </authorList>
    </citation>
    <scope>NUCLEOTIDE SEQUENCE [LARGE SCALE GENOMIC DNA]</scope>
    <source>
        <strain evidence="4">CBS 100304</strain>
        <tissue evidence="3">Vegetative mycelium</tissue>
    </source>
</reference>
<evidence type="ECO:0000313" key="4">
    <source>
        <dbReference type="Proteomes" id="UP000018144"/>
    </source>
</evidence>
<dbReference type="AlphaFoldDB" id="U4L820"/>
<organism evidence="3 4">
    <name type="scientific">Pyronema omphalodes (strain CBS 100304)</name>
    <name type="common">Pyronema confluens</name>
    <dbReference type="NCBI Taxonomy" id="1076935"/>
    <lineage>
        <taxon>Eukaryota</taxon>
        <taxon>Fungi</taxon>
        <taxon>Dikarya</taxon>
        <taxon>Ascomycota</taxon>
        <taxon>Pezizomycotina</taxon>
        <taxon>Pezizomycetes</taxon>
        <taxon>Pezizales</taxon>
        <taxon>Pyronemataceae</taxon>
        <taxon>Pyronema</taxon>
    </lineage>
</organism>
<dbReference type="Proteomes" id="UP000018144">
    <property type="component" value="Unassembled WGS sequence"/>
</dbReference>
<gene>
    <name evidence="3" type="ORF">PCON_05871</name>
</gene>
<evidence type="ECO:0000256" key="1">
    <source>
        <dbReference type="SAM" id="MobiDB-lite"/>
    </source>
</evidence>
<feature type="chain" id="PRO_5004651729" evidence="2">
    <location>
        <begin position="17"/>
        <end position="127"/>
    </location>
</feature>
<accession>U4L820</accession>
<name>U4L820_PYROM</name>
<evidence type="ECO:0000313" key="3">
    <source>
        <dbReference type="EMBL" id="CCX06284.1"/>
    </source>
</evidence>
<sequence length="127" mass="13900">MNFFLVILLIVAFVTAYPSQPSIRIISSPGRLSLAELRASQIAKGLEAIIATKATEAVEVEKLCIATNSTSGSCSPSSSPKNEDGNGNQGADPKGMYYCRFWFTECQRGVSCCFPFHCNRFNKCFWG</sequence>
<feature type="compositionally biased region" description="Low complexity" evidence="1">
    <location>
        <begin position="69"/>
        <end position="79"/>
    </location>
</feature>